<comment type="function">
    <text evidence="5">Catalyzes the phosphorylation of the 3'-hydroxyl group of dephosphocoenzyme A to form coenzyme A.</text>
</comment>
<evidence type="ECO:0000256" key="1">
    <source>
        <dbReference type="ARBA" id="ARBA00009018"/>
    </source>
</evidence>
<dbReference type="NCBIfam" id="TIGR00152">
    <property type="entry name" value="dephospho-CoA kinase"/>
    <property type="match status" value="1"/>
</dbReference>
<organism evidence="7 8">
    <name type="scientific">Methylophaga lonarensis MPL</name>
    <dbReference type="NCBI Taxonomy" id="1286106"/>
    <lineage>
        <taxon>Bacteria</taxon>
        <taxon>Pseudomonadati</taxon>
        <taxon>Pseudomonadota</taxon>
        <taxon>Gammaproteobacteria</taxon>
        <taxon>Thiotrichales</taxon>
        <taxon>Piscirickettsiaceae</taxon>
        <taxon>Methylophaga</taxon>
    </lineage>
</organism>
<dbReference type="CDD" id="cd02022">
    <property type="entry name" value="DPCK"/>
    <property type="match status" value="1"/>
</dbReference>
<name>M7P2A8_9GAMM</name>
<dbReference type="InterPro" id="IPR027417">
    <property type="entry name" value="P-loop_NTPase"/>
</dbReference>
<dbReference type="PANTHER" id="PTHR10695:SF46">
    <property type="entry name" value="BIFUNCTIONAL COENZYME A SYNTHASE-RELATED"/>
    <property type="match status" value="1"/>
</dbReference>
<dbReference type="PANTHER" id="PTHR10695">
    <property type="entry name" value="DEPHOSPHO-COA KINASE-RELATED"/>
    <property type="match status" value="1"/>
</dbReference>
<evidence type="ECO:0000313" key="8">
    <source>
        <dbReference type="Proteomes" id="UP000012019"/>
    </source>
</evidence>
<comment type="similarity">
    <text evidence="1 5">Belongs to the CoaE family.</text>
</comment>
<comment type="catalytic activity">
    <reaction evidence="5">
        <text>3'-dephospho-CoA + ATP = ADP + CoA + H(+)</text>
        <dbReference type="Rhea" id="RHEA:18245"/>
        <dbReference type="ChEBI" id="CHEBI:15378"/>
        <dbReference type="ChEBI" id="CHEBI:30616"/>
        <dbReference type="ChEBI" id="CHEBI:57287"/>
        <dbReference type="ChEBI" id="CHEBI:57328"/>
        <dbReference type="ChEBI" id="CHEBI:456216"/>
        <dbReference type="EC" id="2.7.1.24"/>
    </reaction>
</comment>
<dbReference type="HAMAP" id="MF_00376">
    <property type="entry name" value="Dephospho_CoA_kinase"/>
    <property type="match status" value="1"/>
</dbReference>
<protein>
    <recommendedName>
        <fullName evidence="5 6">Dephospho-CoA kinase</fullName>
        <ecNumber evidence="5 6">2.7.1.24</ecNumber>
    </recommendedName>
    <alternativeName>
        <fullName evidence="5">Dephosphocoenzyme A kinase</fullName>
    </alternativeName>
</protein>
<dbReference type="AlphaFoldDB" id="M7P2A8"/>
<dbReference type="UniPathway" id="UPA00241">
    <property type="reaction ID" value="UER00356"/>
</dbReference>
<evidence type="ECO:0000256" key="6">
    <source>
        <dbReference type="NCBIfam" id="TIGR00152"/>
    </source>
</evidence>
<reference evidence="7 8" key="1">
    <citation type="journal article" date="2013" name="Genome Announc.">
        <title>Draft Genome Sequence of Methylophaga lonarensis MPLT, a Haloalkaliphilic (Non-Methane-Utilizing) Methylotroph.</title>
        <authorList>
            <person name="Shetty S.A."/>
            <person name="Marathe N.P."/>
            <person name="Munot H."/>
            <person name="Antony C.P."/>
            <person name="Dhotre D.P."/>
            <person name="Murrell J.C."/>
            <person name="Shouche Y.S."/>
        </authorList>
    </citation>
    <scope>NUCLEOTIDE SEQUENCE [LARGE SCALE GENOMIC DNA]</scope>
    <source>
        <strain evidence="7 8">MPL</strain>
    </source>
</reference>
<evidence type="ECO:0000313" key="7">
    <source>
        <dbReference type="EMBL" id="EMR13641.1"/>
    </source>
</evidence>
<dbReference type="Gene3D" id="3.40.50.300">
    <property type="entry name" value="P-loop containing nucleotide triphosphate hydrolases"/>
    <property type="match status" value="1"/>
</dbReference>
<dbReference type="Pfam" id="PF01121">
    <property type="entry name" value="CoaE"/>
    <property type="match status" value="1"/>
</dbReference>
<keyword evidence="2 5" id="KW-0547">Nucleotide-binding</keyword>
<evidence type="ECO:0000256" key="3">
    <source>
        <dbReference type="ARBA" id="ARBA00022840"/>
    </source>
</evidence>
<keyword evidence="3 5" id="KW-0067">ATP-binding</keyword>
<dbReference type="GO" id="GO:0005524">
    <property type="term" value="F:ATP binding"/>
    <property type="evidence" value="ECO:0007669"/>
    <property type="project" value="UniProtKB-UniRule"/>
</dbReference>
<dbReference type="PATRIC" id="fig|1286106.3.peg.774"/>
<evidence type="ECO:0000256" key="2">
    <source>
        <dbReference type="ARBA" id="ARBA00022741"/>
    </source>
</evidence>
<dbReference type="eggNOG" id="COG0237">
    <property type="taxonomic scope" value="Bacteria"/>
</dbReference>
<sequence length="201" mass="22524">MTFKIGLTGGVASGKSTVSELFAAHGVAIIDADEISRELVEPGMPCYREIVSYFGNAALMPDNTLNRAWLREKVFTDEQHRQRLEQILHPAIKQQLRIRADNCRSAYCILSVPLLIEAGLQTTVDRILVIDCTPSTQMERLLQRPGIDAQMAEAIIATQVTPEQRLNFADDVIRNDDTRESLVAAVEQLHFKYLNLSEQSL</sequence>
<dbReference type="Proteomes" id="UP000012019">
    <property type="component" value="Unassembled WGS sequence"/>
</dbReference>
<feature type="binding site" evidence="5">
    <location>
        <begin position="12"/>
        <end position="17"/>
    </location>
    <ligand>
        <name>ATP</name>
        <dbReference type="ChEBI" id="CHEBI:30616"/>
    </ligand>
</feature>
<accession>M7P2A8</accession>
<comment type="caution">
    <text evidence="7">The sequence shown here is derived from an EMBL/GenBank/DDBJ whole genome shotgun (WGS) entry which is preliminary data.</text>
</comment>
<dbReference type="GO" id="GO:0005737">
    <property type="term" value="C:cytoplasm"/>
    <property type="evidence" value="ECO:0007669"/>
    <property type="project" value="UniProtKB-SubCell"/>
</dbReference>
<comment type="subcellular location">
    <subcellularLocation>
        <location evidence="5">Cytoplasm</location>
    </subcellularLocation>
</comment>
<dbReference type="GO" id="GO:0015937">
    <property type="term" value="P:coenzyme A biosynthetic process"/>
    <property type="evidence" value="ECO:0007669"/>
    <property type="project" value="UniProtKB-UniRule"/>
</dbReference>
<dbReference type="STRING" id="1286106.MPL1_03865"/>
<dbReference type="OrthoDB" id="9812943at2"/>
<keyword evidence="8" id="KW-1185">Reference proteome</keyword>
<keyword evidence="4 5" id="KW-0173">Coenzyme A biosynthesis</keyword>
<proteinExistence type="inferred from homology"/>
<comment type="pathway">
    <text evidence="5">Cofactor biosynthesis; coenzyme A biosynthesis; CoA from (R)-pantothenate: step 5/5.</text>
</comment>
<dbReference type="PROSITE" id="PS51219">
    <property type="entry name" value="DPCK"/>
    <property type="match status" value="1"/>
</dbReference>
<keyword evidence="5 7" id="KW-0808">Transferase</keyword>
<dbReference type="RefSeq" id="WP_009725797.1">
    <property type="nucleotide sequence ID" value="NZ_APHR01000017.1"/>
</dbReference>
<keyword evidence="5" id="KW-0963">Cytoplasm</keyword>
<evidence type="ECO:0000256" key="4">
    <source>
        <dbReference type="ARBA" id="ARBA00022993"/>
    </source>
</evidence>
<keyword evidence="5 7" id="KW-0418">Kinase</keyword>
<dbReference type="SUPFAM" id="SSF52540">
    <property type="entry name" value="P-loop containing nucleoside triphosphate hydrolases"/>
    <property type="match status" value="1"/>
</dbReference>
<dbReference type="InterPro" id="IPR001977">
    <property type="entry name" value="Depp_CoAkinase"/>
</dbReference>
<gene>
    <name evidence="5 7" type="primary">coaE</name>
    <name evidence="7" type="ORF">MPL1_03865</name>
</gene>
<dbReference type="EC" id="2.7.1.24" evidence="5 6"/>
<dbReference type="EMBL" id="APHR01000017">
    <property type="protein sequence ID" value="EMR13641.1"/>
    <property type="molecule type" value="Genomic_DNA"/>
</dbReference>
<dbReference type="GO" id="GO:0004140">
    <property type="term" value="F:dephospho-CoA kinase activity"/>
    <property type="evidence" value="ECO:0007669"/>
    <property type="project" value="UniProtKB-UniRule"/>
</dbReference>
<evidence type="ECO:0000256" key="5">
    <source>
        <dbReference type="HAMAP-Rule" id="MF_00376"/>
    </source>
</evidence>